<dbReference type="SUPFAM" id="SSF53901">
    <property type="entry name" value="Thiolase-like"/>
    <property type="match status" value="1"/>
</dbReference>
<dbReference type="InterPro" id="IPR020617">
    <property type="entry name" value="Thiolase_C"/>
</dbReference>
<keyword evidence="2 4" id="KW-0808">Transferase</keyword>
<reference evidence="7" key="1">
    <citation type="submission" date="2022-10" db="EMBL/GenBank/DDBJ databases">
        <title>Mechanism of multi-heavy metal repair in Cytobacillus Firmus M7.</title>
        <authorList>
            <person name="Li X."/>
            <person name="Yu C."/>
        </authorList>
    </citation>
    <scope>NUCLEOTIDE SEQUENCE</scope>
    <source>
        <strain evidence="7">M7</strain>
    </source>
</reference>
<gene>
    <name evidence="7" type="ORF">OD459_01035</name>
</gene>
<feature type="domain" description="Thiolase N-terminal" evidence="5">
    <location>
        <begin position="5"/>
        <end position="232"/>
    </location>
</feature>
<evidence type="ECO:0000313" key="7">
    <source>
        <dbReference type="EMBL" id="UYG97800.1"/>
    </source>
</evidence>
<dbReference type="GO" id="GO:0006635">
    <property type="term" value="P:fatty acid beta-oxidation"/>
    <property type="evidence" value="ECO:0007669"/>
    <property type="project" value="TreeGrafter"/>
</dbReference>
<evidence type="ECO:0000313" key="8">
    <source>
        <dbReference type="Proteomes" id="UP001163104"/>
    </source>
</evidence>
<dbReference type="PIRSF" id="PIRSF000429">
    <property type="entry name" value="Ac-CoA_Ac_transf"/>
    <property type="match status" value="1"/>
</dbReference>
<dbReference type="InterPro" id="IPR050215">
    <property type="entry name" value="Thiolase-like_sf_Thiolase"/>
</dbReference>
<comment type="similarity">
    <text evidence="1 4">Belongs to the thiolase-like superfamily. Thiolase family.</text>
</comment>
<dbReference type="CDD" id="cd00751">
    <property type="entry name" value="thiolase"/>
    <property type="match status" value="1"/>
</dbReference>
<organism evidence="7 8">
    <name type="scientific">Cytobacillus firmus</name>
    <name type="common">Bacillus firmus</name>
    <dbReference type="NCBI Taxonomy" id="1399"/>
    <lineage>
        <taxon>Bacteria</taxon>
        <taxon>Bacillati</taxon>
        <taxon>Bacillota</taxon>
        <taxon>Bacilli</taxon>
        <taxon>Bacillales</taxon>
        <taxon>Bacillaceae</taxon>
        <taxon>Cytobacillus</taxon>
    </lineage>
</organism>
<dbReference type="GO" id="GO:0003988">
    <property type="term" value="F:acetyl-CoA C-acyltransferase activity"/>
    <property type="evidence" value="ECO:0007669"/>
    <property type="project" value="TreeGrafter"/>
</dbReference>
<dbReference type="AlphaFoldDB" id="A0AA46PU06"/>
<protein>
    <submittedName>
        <fullName evidence="7">Acetyl-CoA C-acyltransferase</fullName>
    </submittedName>
</protein>
<dbReference type="PANTHER" id="PTHR43853:SF3">
    <property type="entry name" value="ACETYL-COA C-ACETYLTRANSFERASE YHFS-RELATED"/>
    <property type="match status" value="1"/>
</dbReference>
<dbReference type="InterPro" id="IPR002155">
    <property type="entry name" value="Thiolase"/>
</dbReference>
<dbReference type="EMBL" id="CP107027">
    <property type="protein sequence ID" value="UYG97800.1"/>
    <property type="molecule type" value="Genomic_DNA"/>
</dbReference>
<dbReference type="PANTHER" id="PTHR43853">
    <property type="entry name" value="3-KETOACYL-COA THIOLASE, PEROXISOMAL"/>
    <property type="match status" value="1"/>
</dbReference>
<evidence type="ECO:0000259" key="5">
    <source>
        <dbReference type="Pfam" id="PF00108"/>
    </source>
</evidence>
<dbReference type="GO" id="GO:0010124">
    <property type="term" value="P:phenylacetate catabolic process"/>
    <property type="evidence" value="ECO:0007669"/>
    <property type="project" value="TreeGrafter"/>
</dbReference>
<keyword evidence="3 4" id="KW-0012">Acyltransferase</keyword>
<accession>A0AA46PU06</accession>
<proteinExistence type="inferred from homology"/>
<dbReference type="RefSeq" id="WP_048009269.1">
    <property type="nucleotide sequence ID" value="NZ_CP107027.1"/>
</dbReference>
<evidence type="ECO:0000256" key="2">
    <source>
        <dbReference type="ARBA" id="ARBA00022679"/>
    </source>
</evidence>
<dbReference type="NCBIfam" id="NF005212">
    <property type="entry name" value="PRK06690.1"/>
    <property type="match status" value="1"/>
</dbReference>
<dbReference type="GO" id="GO:0005737">
    <property type="term" value="C:cytoplasm"/>
    <property type="evidence" value="ECO:0007669"/>
    <property type="project" value="UniProtKB-ARBA"/>
</dbReference>
<evidence type="ECO:0000256" key="4">
    <source>
        <dbReference type="RuleBase" id="RU003557"/>
    </source>
</evidence>
<dbReference type="InterPro" id="IPR016039">
    <property type="entry name" value="Thiolase-like"/>
</dbReference>
<dbReference type="NCBIfam" id="TIGR01930">
    <property type="entry name" value="AcCoA-C-Actrans"/>
    <property type="match status" value="1"/>
</dbReference>
<dbReference type="Gene3D" id="3.40.47.10">
    <property type="match status" value="2"/>
</dbReference>
<dbReference type="Pfam" id="PF02803">
    <property type="entry name" value="Thiolase_C"/>
    <property type="match status" value="1"/>
</dbReference>
<dbReference type="Proteomes" id="UP001163104">
    <property type="component" value="Chromosome"/>
</dbReference>
<sequence>MKRAVIVQAKRTPIGKANGMLKNYEPHELAAPLLKYLAEGLEEKIDDVILGNVVGPGGNIARLSALEAGLPLSVPGLTLDRQCSAGLEAIRLASYLIQGGAGTCYIAGGTESASTSPFTKRARFSPDKIGDPDMGAAAENVAEKCSISKEAQDTYALLSYERSWKAFESGLLADELIPFGSHSHDEEFFKKRKMDTLLKRAKPIFKKDGTVTAANSCGIHDGAAAVLVMEEETAIKNGYKPILRFADSAVAGVHPNYPGFAPVPAIQSILERNYLTIDDIDLIEINEAFASKITACANELSIPYEKLNVNGGALTVGHPYGASGAVLVTKLFYDVQRRRSCKYVLAAIGSGGGVGAAILFEAVC</sequence>
<feature type="domain" description="Thiolase C-terminal" evidence="6">
    <location>
        <begin position="240"/>
        <end position="361"/>
    </location>
</feature>
<evidence type="ECO:0000259" key="6">
    <source>
        <dbReference type="Pfam" id="PF02803"/>
    </source>
</evidence>
<dbReference type="Pfam" id="PF00108">
    <property type="entry name" value="Thiolase_N"/>
    <property type="match status" value="1"/>
</dbReference>
<name>A0AA46PU06_CYTFI</name>
<dbReference type="InterPro" id="IPR020616">
    <property type="entry name" value="Thiolase_N"/>
</dbReference>
<evidence type="ECO:0000256" key="1">
    <source>
        <dbReference type="ARBA" id="ARBA00010982"/>
    </source>
</evidence>
<evidence type="ECO:0000256" key="3">
    <source>
        <dbReference type="ARBA" id="ARBA00023315"/>
    </source>
</evidence>